<dbReference type="EMBL" id="PTRA01000005">
    <property type="protein sequence ID" value="PQA55107.1"/>
    <property type="molecule type" value="Genomic_DNA"/>
</dbReference>
<dbReference type="AlphaFoldDB" id="A0A2S7IHJ7"/>
<accession>A0A2S7IHJ7</accession>
<comment type="caution">
    <text evidence="1">The sequence shown here is derived from an EMBL/GenBank/DDBJ whole genome shotgun (WGS) entry which is preliminary data.</text>
</comment>
<evidence type="ECO:0000313" key="1">
    <source>
        <dbReference type="EMBL" id="PQA55107.1"/>
    </source>
</evidence>
<proteinExistence type="predicted"/>
<protein>
    <submittedName>
        <fullName evidence="1">Uncharacterized protein</fullName>
    </submittedName>
</protein>
<sequence>MKINYLFALAVAGLLTACQKEEVAPQAQTVQKPNEAPEPLTIPRQKPLLEPQEIVYLKTPLPRPIIERPIIVYPGPIHTLPVQPITLY</sequence>
<keyword evidence="2" id="KW-1185">Reference proteome</keyword>
<name>A0A2S7IHJ7_9BACT</name>
<reference evidence="2" key="1">
    <citation type="submission" date="2018-02" db="EMBL/GenBank/DDBJ databases">
        <title>Genome sequencing of Solimonas sp. HR-BB.</title>
        <authorList>
            <person name="Lee Y."/>
            <person name="Jeon C.O."/>
        </authorList>
    </citation>
    <scope>NUCLEOTIDE SEQUENCE [LARGE SCALE GENOMIC DNA]</scope>
    <source>
        <strain evidence="2">HR-U</strain>
    </source>
</reference>
<organism evidence="1 2">
    <name type="scientific">Siphonobacter curvatus</name>
    <dbReference type="NCBI Taxonomy" id="2094562"/>
    <lineage>
        <taxon>Bacteria</taxon>
        <taxon>Pseudomonadati</taxon>
        <taxon>Bacteroidota</taxon>
        <taxon>Cytophagia</taxon>
        <taxon>Cytophagales</taxon>
        <taxon>Cytophagaceae</taxon>
        <taxon>Siphonobacter</taxon>
    </lineage>
</organism>
<dbReference type="RefSeq" id="WP_104715424.1">
    <property type="nucleotide sequence ID" value="NZ_PTRA01000005.1"/>
</dbReference>
<gene>
    <name evidence="1" type="ORF">C5O19_21435</name>
</gene>
<dbReference type="Proteomes" id="UP000239590">
    <property type="component" value="Unassembled WGS sequence"/>
</dbReference>
<evidence type="ECO:0000313" key="2">
    <source>
        <dbReference type="Proteomes" id="UP000239590"/>
    </source>
</evidence>
<dbReference type="PROSITE" id="PS51257">
    <property type="entry name" value="PROKAR_LIPOPROTEIN"/>
    <property type="match status" value="1"/>
</dbReference>
<dbReference type="OrthoDB" id="9936394at2"/>